<gene>
    <name evidence="2" type="ORF">D7S89_25900</name>
</gene>
<dbReference type="AlphaFoldDB" id="A0A494X1G4"/>
<evidence type="ECO:0000313" key="2">
    <source>
        <dbReference type="EMBL" id="RKP43481.1"/>
    </source>
</evidence>
<dbReference type="EMBL" id="RBZV01000020">
    <property type="protein sequence ID" value="RKP43481.1"/>
    <property type="molecule type" value="Genomic_DNA"/>
</dbReference>
<dbReference type="GO" id="GO:0003677">
    <property type="term" value="F:DNA binding"/>
    <property type="evidence" value="ECO:0007669"/>
    <property type="project" value="UniProtKB-KW"/>
</dbReference>
<dbReference type="OrthoDB" id="5679056at2"/>
<protein>
    <submittedName>
        <fullName evidence="2">DNA-binding protein</fullName>
    </submittedName>
</protein>
<accession>A0A494X1G4</accession>
<comment type="caution">
    <text evidence="2">The sequence shown here is derived from an EMBL/GenBank/DDBJ whole genome shotgun (WGS) entry which is preliminary data.</text>
</comment>
<feature type="compositionally biased region" description="Polar residues" evidence="1">
    <location>
        <begin position="80"/>
        <end position="90"/>
    </location>
</feature>
<name>A0A494X1G4_9BURK</name>
<proteinExistence type="predicted"/>
<feature type="region of interest" description="Disordered" evidence="1">
    <location>
        <begin position="60"/>
        <end position="90"/>
    </location>
</feature>
<sequence length="90" mass="9864">MLNRTREEVRDAFASHGVTVVEWAHAHGFNPDSVYAVLLGRTRGVRGEAHRIAVALGIKSSAGTPNPMTWPSSRTDKPTETQQEVPMPNN</sequence>
<reference evidence="2 3" key="1">
    <citation type="submission" date="2018-10" db="EMBL/GenBank/DDBJ databases">
        <title>Paraburkholderia sp. 7MK8-2, isolated from soil.</title>
        <authorList>
            <person name="Gao Z.-H."/>
            <person name="Qiu L.-H."/>
        </authorList>
    </citation>
    <scope>NUCLEOTIDE SEQUENCE [LARGE SCALE GENOMIC DNA]</scope>
    <source>
        <strain evidence="2 3">7MK8-2</strain>
    </source>
</reference>
<keyword evidence="2" id="KW-0238">DNA-binding</keyword>
<evidence type="ECO:0000313" key="3">
    <source>
        <dbReference type="Proteomes" id="UP000280434"/>
    </source>
</evidence>
<feature type="compositionally biased region" description="Polar residues" evidence="1">
    <location>
        <begin position="61"/>
        <end position="73"/>
    </location>
</feature>
<evidence type="ECO:0000256" key="1">
    <source>
        <dbReference type="SAM" id="MobiDB-lite"/>
    </source>
</evidence>
<dbReference type="Proteomes" id="UP000280434">
    <property type="component" value="Unassembled WGS sequence"/>
</dbReference>
<dbReference type="InterPro" id="IPR026365">
    <property type="entry name" value="BcepMu_gp16"/>
</dbReference>
<organism evidence="2 3">
    <name type="scientific">Trinickia fusca</name>
    <dbReference type="NCBI Taxonomy" id="2419777"/>
    <lineage>
        <taxon>Bacteria</taxon>
        <taxon>Pseudomonadati</taxon>
        <taxon>Pseudomonadota</taxon>
        <taxon>Betaproteobacteria</taxon>
        <taxon>Burkholderiales</taxon>
        <taxon>Burkholderiaceae</taxon>
        <taxon>Trinickia</taxon>
    </lineage>
</organism>
<dbReference type="NCBIfam" id="TIGR04111">
    <property type="entry name" value="BcepMu_gp16"/>
    <property type="match status" value="1"/>
</dbReference>
<keyword evidence="3" id="KW-1185">Reference proteome</keyword>